<evidence type="ECO:0000313" key="3">
    <source>
        <dbReference type="EMBL" id="WTW69727.1"/>
    </source>
</evidence>
<feature type="transmembrane region" description="Helical" evidence="2">
    <location>
        <begin position="343"/>
        <end position="361"/>
    </location>
</feature>
<feature type="compositionally biased region" description="Acidic residues" evidence="1">
    <location>
        <begin position="198"/>
        <end position="226"/>
    </location>
</feature>
<feature type="compositionally biased region" description="Low complexity" evidence="1">
    <location>
        <begin position="163"/>
        <end position="172"/>
    </location>
</feature>
<feature type="transmembrane region" description="Helical" evidence="2">
    <location>
        <begin position="302"/>
        <end position="323"/>
    </location>
</feature>
<feature type="region of interest" description="Disordered" evidence="1">
    <location>
        <begin position="197"/>
        <end position="231"/>
    </location>
</feature>
<keyword evidence="2" id="KW-0472">Membrane</keyword>
<sequence>MGIESDQLVYDYLSRVGDMAQQQQLSSGTRMRLVSALRGEIDRQRVKQAADTPAAVRRIIGKLGTPDELVAAAASSADGSVRLPQPSEAAPGPAKAPGVPRPRRPKLRKDSRRSGRKDSSRKGASEPPEAPAAPPAGGGPSSPHRAGTDELGPSGSEADWWRVEPGPFGEAGEFGAGTEVAGFRGGVEIPAVLRPPVADDEADGDGQFAEDEYEDGDGEFEEEDEEARAAPRRRWLPKRRVRGGGDGGRAPRRGFSHPVLLLAAALLVAGAVMDSPQALLALAGGWALAYTSRKLSRAEAKWVAMGLPGVVAAGALVWLWGRMDGRWGAPIGDGQMGPAIGQTWPWVLRGAAVASALYLVWRARGPRPGGR</sequence>
<dbReference type="EMBL" id="CP108313">
    <property type="protein sequence ID" value="WTW69727.1"/>
    <property type="molecule type" value="Genomic_DNA"/>
</dbReference>
<organism evidence="3">
    <name type="scientific">Streptomyces sp. NBC_00008</name>
    <dbReference type="NCBI Taxonomy" id="2903610"/>
    <lineage>
        <taxon>Bacteria</taxon>
        <taxon>Bacillati</taxon>
        <taxon>Actinomycetota</taxon>
        <taxon>Actinomycetes</taxon>
        <taxon>Kitasatosporales</taxon>
        <taxon>Streptomycetaceae</taxon>
        <taxon>Streptomyces</taxon>
    </lineage>
</organism>
<feature type="compositionally biased region" description="Basic and acidic residues" evidence="1">
    <location>
        <begin position="112"/>
        <end position="124"/>
    </location>
</feature>
<protein>
    <recommendedName>
        <fullName evidence="4">Integral membrane protein</fullName>
    </recommendedName>
</protein>
<feature type="region of interest" description="Disordered" evidence="1">
    <location>
        <begin position="75"/>
        <end position="172"/>
    </location>
</feature>
<name>A0AAU2VT72_9ACTN</name>
<proteinExistence type="predicted"/>
<feature type="compositionally biased region" description="Basic residues" evidence="1">
    <location>
        <begin position="101"/>
        <end position="111"/>
    </location>
</feature>
<evidence type="ECO:0000256" key="1">
    <source>
        <dbReference type="SAM" id="MobiDB-lite"/>
    </source>
</evidence>
<accession>A0AAU2VT72</accession>
<feature type="transmembrane region" description="Helical" evidence="2">
    <location>
        <begin position="259"/>
        <end position="290"/>
    </location>
</feature>
<evidence type="ECO:0008006" key="4">
    <source>
        <dbReference type="Google" id="ProtNLM"/>
    </source>
</evidence>
<reference evidence="3" key="1">
    <citation type="submission" date="2022-10" db="EMBL/GenBank/DDBJ databases">
        <title>The complete genomes of actinobacterial strains from the NBC collection.</title>
        <authorList>
            <person name="Joergensen T.S."/>
            <person name="Alvarez Arevalo M."/>
            <person name="Sterndorff E.B."/>
            <person name="Faurdal D."/>
            <person name="Vuksanovic O."/>
            <person name="Mourched A.-S."/>
            <person name="Charusanti P."/>
            <person name="Shaw S."/>
            <person name="Blin K."/>
            <person name="Weber T."/>
        </authorList>
    </citation>
    <scope>NUCLEOTIDE SEQUENCE</scope>
    <source>
        <strain evidence="3">NBC_00008</strain>
    </source>
</reference>
<feature type="compositionally biased region" description="Low complexity" evidence="1">
    <location>
        <begin position="89"/>
        <end position="98"/>
    </location>
</feature>
<gene>
    <name evidence="3" type="ORF">OG398_16320</name>
</gene>
<keyword evidence="2" id="KW-1133">Transmembrane helix</keyword>
<dbReference type="AlphaFoldDB" id="A0AAU2VT72"/>
<keyword evidence="2" id="KW-0812">Transmembrane</keyword>
<evidence type="ECO:0000256" key="2">
    <source>
        <dbReference type="SAM" id="Phobius"/>
    </source>
</evidence>